<dbReference type="Gene3D" id="3.40.50.1010">
    <property type="entry name" value="5'-nuclease"/>
    <property type="match status" value="1"/>
</dbReference>
<accession>A0A653AII8</accession>
<organism evidence="9">
    <name type="scientific">Uncultured Desulfatiglans sp</name>
    <dbReference type="NCBI Taxonomy" id="1748965"/>
    <lineage>
        <taxon>Bacteria</taxon>
        <taxon>Pseudomonadati</taxon>
        <taxon>Thermodesulfobacteriota</taxon>
        <taxon>Desulfobacteria</taxon>
        <taxon>Desulfatiglandales</taxon>
        <taxon>Desulfatiglandaceae</taxon>
        <taxon>Desulfatiglans</taxon>
        <taxon>environmental samples</taxon>
    </lineage>
</organism>
<keyword evidence="6" id="KW-0460">Magnesium</keyword>
<dbReference type="GO" id="GO:0004518">
    <property type="term" value="F:nuclease activity"/>
    <property type="evidence" value="ECO:0007669"/>
    <property type="project" value="UniProtKB-KW"/>
</dbReference>
<dbReference type="GO" id="GO:0016787">
    <property type="term" value="F:hydrolase activity"/>
    <property type="evidence" value="ECO:0007669"/>
    <property type="project" value="UniProtKB-KW"/>
</dbReference>
<dbReference type="InterPro" id="IPR050556">
    <property type="entry name" value="Type_II_TA_system_RNase"/>
</dbReference>
<dbReference type="InterPro" id="IPR002716">
    <property type="entry name" value="PIN_dom"/>
</dbReference>
<evidence type="ECO:0000256" key="6">
    <source>
        <dbReference type="ARBA" id="ARBA00022842"/>
    </source>
</evidence>
<dbReference type="PANTHER" id="PTHR33653">
    <property type="entry name" value="RIBONUCLEASE VAPC2"/>
    <property type="match status" value="1"/>
</dbReference>
<comment type="cofactor">
    <cofactor evidence="1">
        <name>Mg(2+)</name>
        <dbReference type="ChEBI" id="CHEBI:18420"/>
    </cofactor>
</comment>
<keyword evidence="4" id="KW-0479">Metal-binding</keyword>
<dbReference type="PANTHER" id="PTHR33653:SF1">
    <property type="entry name" value="RIBONUCLEASE VAPC2"/>
    <property type="match status" value="1"/>
</dbReference>
<keyword evidence="2" id="KW-1277">Toxin-antitoxin system</keyword>
<evidence type="ECO:0000256" key="4">
    <source>
        <dbReference type="ARBA" id="ARBA00022723"/>
    </source>
</evidence>
<dbReference type="EMBL" id="UPXX01000032">
    <property type="protein sequence ID" value="VBB47586.1"/>
    <property type="molecule type" value="Genomic_DNA"/>
</dbReference>
<dbReference type="Pfam" id="PF01850">
    <property type="entry name" value="PIN"/>
    <property type="match status" value="1"/>
</dbReference>
<dbReference type="SUPFAM" id="SSF88723">
    <property type="entry name" value="PIN domain-like"/>
    <property type="match status" value="1"/>
</dbReference>
<keyword evidence="5" id="KW-0378">Hydrolase</keyword>
<protein>
    <recommendedName>
        <fullName evidence="8">PIN domain-containing protein</fullName>
    </recommendedName>
</protein>
<name>A0A653AII8_UNCDX</name>
<evidence type="ECO:0000256" key="2">
    <source>
        <dbReference type="ARBA" id="ARBA00022649"/>
    </source>
</evidence>
<evidence type="ECO:0000256" key="7">
    <source>
        <dbReference type="ARBA" id="ARBA00038093"/>
    </source>
</evidence>
<reference evidence="9" key="1">
    <citation type="submission" date="2018-07" db="EMBL/GenBank/DDBJ databases">
        <authorList>
            <consortium name="Genoscope - CEA"/>
            <person name="William W."/>
        </authorList>
    </citation>
    <scope>NUCLEOTIDE SEQUENCE</scope>
    <source>
        <strain evidence="9">IK1</strain>
    </source>
</reference>
<keyword evidence="3" id="KW-0540">Nuclease</keyword>
<comment type="similarity">
    <text evidence="7">Belongs to the PINc/VapC protein family.</text>
</comment>
<proteinExistence type="inferred from homology"/>
<dbReference type="GO" id="GO:0046872">
    <property type="term" value="F:metal ion binding"/>
    <property type="evidence" value="ECO:0007669"/>
    <property type="project" value="UniProtKB-KW"/>
</dbReference>
<dbReference type="AlphaFoldDB" id="A0A653AII8"/>
<gene>
    <name evidence="9" type="ORF">TRIP_B50381</name>
</gene>
<dbReference type="CDD" id="cd09881">
    <property type="entry name" value="PIN_VapC4-5_FitB-like"/>
    <property type="match status" value="1"/>
</dbReference>
<evidence type="ECO:0000256" key="5">
    <source>
        <dbReference type="ARBA" id="ARBA00022801"/>
    </source>
</evidence>
<evidence type="ECO:0000313" key="9">
    <source>
        <dbReference type="EMBL" id="VBB47586.1"/>
    </source>
</evidence>
<evidence type="ECO:0000256" key="3">
    <source>
        <dbReference type="ARBA" id="ARBA00022722"/>
    </source>
</evidence>
<feature type="domain" description="PIN" evidence="8">
    <location>
        <begin position="5"/>
        <end position="121"/>
    </location>
</feature>
<evidence type="ECO:0000256" key="1">
    <source>
        <dbReference type="ARBA" id="ARBA00001946"/>
    </source>
</evidence>
<dbReference type="InterPro" id="IPR029060">
    <property type="entry name" value="PIN-like_dom_sf"/>
</dbReference>
<sequence length="135" mass="15713">MSRLILFDSSVLIDHLRTGRHAERIETLSGLIRMSSVVLAELWRGATKTAERSFLKELERNHPVFTPTEKNWLESGHILAKIRADRGFSTGKLRDLHFDVLIALTARSHGAWLIHSNRQDFELIQQYHPFQQEIW</sequence>
<evidence type="ECO:0000259" key="8">
    <source>
        <dbReference type="Pfam" id="PF01850"/>
    </source>
</evidence>